<dbReference type="GO" id="GO:0004134">
    <property type="term" value="F:4-alpha-glucanotransferase activity"/>
    <property type="evidence" value="ECO:0007669"/>
    <property type="project" value="UniProtKB-EC"/>
</dbReference>
<gene>
    <name evidence="11" type="ORF">SI859A1_02995</name>
</gene>
<evidence type="ECO:0000256" key="7">
    <source>
        <dbReference type="ARBA" id="ARBA00023277"/>
    </source>
</evidence>
<evidence type="ECO:0000256" key="2">
    <source>
        <dbReference type="ARBA" id="ARBA00005684"/>
    </source>
</evidence>
<evidence type="ECO:0000256" key="4">
    <source>
        <dbReference type="ARBA" id="ARBA00020295"/>
    </source>
</evidence>
<dbReference type="RefSeq" id="WP_009210812.1">
    <property type="nucleotide sequence ID" value="NZ_BBWP01000010.1"/>
</dbReference>
<evidence type="ECO:0000256" key="8">
    <source>
        <dbReference type="ARBA" id="ARBA00031423"/>
    </source>
</evidence>
<sequence>MSRALQDLAESHGIQVEYTSEMGEPVRISDAAVHSLLAALGIDPDAGAKGSFAEAHHKPERTCALPAAVKGQRRWGVACQLYGLRSARNLGLGDFTDLADLAVTAAREGASFVGVNPLHALFMADAGRFSPYSPSTRSFLNPLYIAIDRLNGGDGVLAALRRESPELFDALDGDLVDYPAVGQVKRLALERVFAARRAEIEASEAFAQFRAAGGEALAGFALFEAISEAQVADGGHAGWHNWPQELQDRTSPAVAEFAAAHADRLTFHAWLQFTAETQLAAAQATARSAGMTIGLYLDLAVGVAPDGAETWSDPSLTVNAARVGSPPDMFNSQGQDWGLAPLSPKVLAERDYRPLRASFEALTRHAGAVRIDHAMGLARLWWIPQDAGSSGGGYVRYPLGAMVDAVAEASEANECLVIGEDLGTVPEGFRGTMEDANILSYRVLYFERQDDRFVEPQDYPELALACVSTHDLATLAGWWTGADVQLRAEAGTQDEAATERDLAARRHDRVALLAALAKAKLLPKDMEALTLAGGADLPEALPAEIAVAVHRYVARTPSLLLTVQLEDMVGQERQPNLPGTTDQYPNWRIRSDVPLEGLIDHERFRAMARAMREERPNT</sequence>
<dbReference type="PANTHER" id="PTHR32438:SF5">
    <property type="entry name" value="4-ALPHA-GLUCANOTRANSFERASE DPE1, CHLOROPLASTIC_AMYLOPLASTIC"/>
    <property type="match status" value="1"/>
</dbReference>
<comment type="catalytic activity">
    <reaction evidence="1 10">
        <text>Transfers a segment of a (1-&gt;4)-alpha-D-glucan to a new position in an acceptor, which may be glucose or a (1-&gt;4)-alpha-D-glucan.</text>
        <dbReference type="EC" id="2.4.1.25"/>
    </reaction>
</comment>
<reference evidence="11 12" key="1">
    <citation type="journal article" date="2008" name="Appl. Environ. Microbiol.">
        <title>Genomic insights into Mn(II) oxidation by the marine alphaproteobacterium Aurantimonas sp. strain SI85-9A1.</title>
        <authorList>
            <person name="Dick G.J."/>
            <person name="Podell S."/>
            <person name="Johnson H.A."/>
            <person name="Rivera-Espinoza Y."/>
            <person name="Bernier-Latmani R."/>
            <person name="McCarthy J.K."/>
            <person name="Torpey J.W."/>
            <person name="Clement B.G."/>
            <person name="Gaasterland T."/>
            <person name="Tebo B.M."/>
        </authorList>
    </citation>
    <scope>NUCLEOTIDE SEQUENCE [LARGE SCALE GENOMIC DNA]</scope>
    <source>
        <strain evidence="11 12">SI85-9A1</strain>
    </source>
</reference>
<keyword evidence="5 10" id="KW-0328">Glycosyltransferase</keyword>
<name>Q1YG33_AURMS</name>
<evidence type="ECO:0000256" key="1">
    <source>
        <dbReference type="ARBA" id="ARBA00000439"/>
    </source>
</evidence>
<dbReference type="Gene3D" id="3.20.20.80">
    <property type="entry name" value="Glycosidases"/>
    <property type="match status" value="1"/>
</dbReference>
<dbReference type="AlphaFoldDB" id="Q1YG33"/>
<evidence type="ECO:0000256" key="3">
    <source>
        <dbReference type="ARBA" id="ARBA00012560"/>
    </source>
</evidence>
<evidence type="ECO:0000313" key="11">
    <source>
        <dbReference type="EMBL" id="EAS49392.1"/>
    </source>
</evidence>
<dbReference type="Proteomes" id="UP000000321">
    <property type="component" value="Unassembled WGS sequence"/>
</dbReference>
<dbReference type="InterPro" id="IPR003385">
    <property type="entry name" value="Glyco_hydro_77"/>
</dbReference>
<accession>Q1YG33</accession>
<evidence type="ECO:0000256" key="5">
    <source>
        <dbReference type="ARBA" id="ARBA00022676"/>
    </source>
</evidence>
<dbReference type="SUPFAM" id="SSF51445">
    <property type="entry name" value="(Trans)glycosidases"/>
    <property type="match status" value="1"/>
</dbReference>
<dbReference type="BioCyc" id="AURANTIMONAS:SI859A1_02995-MONOMER"/>
<evidence type="ECO:0000256" key="10">
    <source>
        <dbReference type="RuleBase" id="RU361207"/>
    </source>
</evidence>
<dbReference type="InterPro" id="IPR017853">
    <property type="entry name" value="GH"/>
</dbReference>
<proteinExistence type="inferred from homology"/>
<dbReference type="PANTHER" id="PTHR32438">
    <property type="entry name" value="4-ALPHA-GLUCANOTRANSFERASE DPE1, CHLOROPLASTIC/AMYLOPLASTIC"/>
    <property type="match status" value="1"/>
</dbReference>
<organism evidence="11 12">
    <name type="scientific">Aurantimonas manganoxydans (strain ATCC BAA-1229 / DSM 21871 / SI85-9A1)</name>
    <dbReference type="NCBI Taxonomy" id="287752"/>
    <lineage>
        <taxon>Bacteria</taxon>
        <taxon>Pseudomonadati</taxon>
        <taxon>Pseudomonadota</taxon>
        <taxon>Alphaproteobacteria</taxon>
        <taxon>Hyphomicrobiales</taxon>
        <taxon>Aurantimonadaceae</taxon>
        <taxon>Aurantimonas</taxon>
    </lineage>
</organism>
<evidence type="ECO:0000256" key="6">
    <source>
        <dbReference type="ARBA" id="ARBA00022679"/>
    </source>
</evidence>
<evidence type="ECO:0000313" key="12">
    <source>
        <dbReference type="Proteomes" id="UP000000321"/>
    </source>
</evidence>
<comment type="caution">
    <text evidence="11">The sequence shown here is derived from an EMBL/GenBank/DDBJ whole genome shotgun (WGS) entry which is preliminary data.</text>
</comment>
<keyword evidence="6 10" id="KW-0808">Transferase</keyword>
<comment type="similarity">
    <text evidence="2 10">Belongs to the disproportionating enzyme family.</text>
</comment>
<keyword evidence="7 10" id="KW-0119">Carbohydrate metabolism</keyword>
<dbReference type="EC" id="2.4.1.25" evidence="3 10"/>
<keyword evidence="12" id="KW-1185">Reference proteome</keyword>
<dbReference type="GO" id="GO:0005975">
    <property type="term" value="P:carbohydrate metabolic process"/>
    <property type="evidence" value="ECO:0007669"/>
    <property type="project" value="InterPro"/>
</dbReference>
<dbReference type="NCBIfam" id="TIGR00217">
    <property type="entry name" value="malQ"/>
    <property type="match status" value="1"/>
</dbReference>
<dbReference type="HOGENOM" id="CLU_022072_1_0_5"/>
<dbReference type="OrthoDB" id="9763489at2"/>
<dbReference type="EMBL" id="AAPJ01000005">
    <property type="protein sequence ID" value="EAS49392.1"/>
    <property type="molecule type" value="Genomic_DNA"/>
</dbReference>
<dbReference type="Pfam" id="PF02446">
    <property type="entry name" value="Glyco_hydro_77"/>
    <property type="match status" value="1"/>
</dbReference>
<evidence type="ECO:0000256" key="9">
    <source>
        <dbReference type="ARBA" id="ARBA00031501"/>
    </source>
</evidence>
<protein>
    <recommendedName>
        <fullName evidence="4 10">4-alpha-glucanotransferase</fullName>
        <ecNumber evidence="3 10">2.4.1.25</ecNumber>
    </recommendedName>
    <alternativeName>
        <fullName evidence="8 10">Amylomaltase</fullName>
    </alternativeName>
    <alternativeName>
        <fullName evidence="9 10">Disproportionating enzyme</fullName>
    </alternativeName>
</protein>